<evidence type="ECO:0000313" key="4">
    <source>
        <dbReference type="Proteomes" id="UP000645966"/>
    </source>
</evidence>
<feature type="domain" description="HTH merR-type" evidence="2">
    <location>
        <begin position="3"/>
        <end position="72"/>
    </location>
</feature>
<dbReference type="Pfam" id="PF00376">
    <property type="entry name" value="MerR"/>
    <property type="match status" value="1"/>
</dbReference>
<dbReference type="InterPro" id="IPR000551">
    <property type="entry name" value="MerR-type_HTH_dom"/>
</dbReference>
<accession>A0A934I356</accession>
<keyword evidence="1" id="KW-0238">DNA-binding</keyword>
<dbReference type="InterPro" id="IPR047057">
    <property type="entry name" value="MerR_fam"/>
</dbReference>
<sequence length="251" mass="28052">MTMLTISELAAFAGVSVRTIRHYHDIGLMPPAGRDSAGRRIYAPSDAVRLARVRSLAEAGFTLTDILEVLPVGVSEVDTGVFTRVRSRVAERLAEEAKVISGQRRHLAGLKSPELVGLSDGNAALFRRWREIGVAEEFIRALGRVWVVYRTVFPDTFDDGVRWATEALESAEYRVLLRDVSHLWTVEPDDPLVVETARRVADYIRRLDEEELRRGEFPASVVIDSVMEDIPPALIRFNELVGQLTGTEVAR</sequence>
<dbReference type="EMBL" id="JAEIOS010000009">
    <property type="protein sequence ID" value="MBI8988289.1"/>
    <property type="molecule type" value="Genomic_DNA"/>
</dbReference>
<dbReference type="RefSeq" id="WP_198737348.1">
    <property type="nucleotide sequence ID" value="NZ_JAEIOS010000009.1"/>
</dbReference>
<dbReference type="PANTHER" id="PTHR30204:SF93">
    <property type="entry name" value="HTH MERR-TYPE DOMAIN-CONTAINING PROTEIN"/>
    <property type="match status" value="1"/>
</dbReference>
<dbReference type="Proteomes" id="UP000645966">
    <property type="component" value="Unassembled WGS sequence"/>
</dbReference>
<dbReference type="Gene3D" id="1.10.1660.10">
    <property type="match status" value="1"/>
</dbReference>
<evidence type="ECO:0000313" key="3">
    <source>
        <dbReference type="EMBL" id="MBI8988289.1"/>
    </source>
</evidence>
<dbReference type="CDD" id="cd00592">
    <property type="entry name" value="HTH_MerR-like"/>
    <property type="match status" value="1"/>
</dbReference>
<evidence type="ECO:0000256" key="1">
    <source>
        <dbReference type="ARBA" id="ARBA00023125"/>
    </source>
</evidence>
<protein>
    <submittedName>
        <fullName evidence="3">MerR family transcriptional regulator</fullName>
    </submittedName>
</protein>
<dbReference type="InterPro" id="IPR009061">
    <property type="entry name" value="DNA-bd_dom_put_sf"/>
</dbReference>
<name>A0A934I356_9CORY</name>
<dbReference type="PANTHER" id="PTHR30204">
    <property type="entry name" value="REDOX-CYCLING DRUG-SENSING TRANSCRIPTIONAL ACTIVATOR SOXR"/>
    <property type="match status" value="1"/>
</dbReference>
<evidence type="ECO:0000259" key="2">
    <source>
        <dbReference type="PROSITE" id="PS50937"/>
    </source>
</evidence>
<dbReference type="AlphaFoldDB" id="A0A934I356"/>
<dbReference type="PROSITE" id="PS50937">
    <property type="entry name" value="HTH_MERR_2"/>
    <property type="match status" value="1"/>
</dbReference>
<comment type="caution">
    <text evidence="3">The sequence shown here is derived from an EMBL/GenBank/DDBJ whole genome shotgun (WGS) entry which is preliminary data.</text>
</comment>
<organism evidence="3 4">
    <name type="scientific">Corynebacterium meridianum</name>
    <dbReference type="NCBI Taxonomy" id="2765363"/>
    <lineage>
        <taxon>Bacteria</taxon>
        <taxon>Bacillati</taxon>
        <taxon>Actinomycetota</taxon>
        <taxon>Actinomycetes</taxon>
        <taxon>Mycobacteriales</taxon>
        <taxon>Corynebacteriaceae</taxon>
        <taxon>Corynebacterium</taxon>
    </lineage>
</organism>
<proteinExistence type="predicted"/>
<dbReference type="GO" id="GO:0003700">
    <property type="term" value="F:DNA-binding transcription factor activity"/>
    <property type="evidence" value="ECO:0007669"/>
    <property type="project" value="InterPro"/>
</dbReference>
<dbReference type="PRINTS" id="PR00040">
    <property type="entry name" value="HTHMERR"/>
</dbReference>
<keyword evidence="4" id="KW-1185">Reference proteome</keyword>
<dbReference type="SMART" id="SM00422">
    <property type="entry name" value="HTH_MERR"/>
    <property type="match status" value="1"/>
</dbReference>
<gene>
    <name evidence="3" type="ORF">JDV75_00715</name>
</gene>
<reference evidence="3" key="1">
    <citation type="submission" date="2020-12" db="EMBL/GenBank/DDBJ databases">
        <title>Genome public.</title>
        <authorList>
            <person name="Sun Q."/>
        </authorList>
    </citation>
    <scope>NUCLEOTIDE SEQUENCE</scope>
    <source>
        <strain evidence="3">CCM 8863</strain>
    </source>
</reference>
<dbReference type="SUPFAM" id="SSF46955">
    <property type="entry name" value="Putative DNA-binding domain"/>
    <property type="match status" value="1"/>
</dbReference>
<dbReference type="GO" id="GO:0003677">
    <property type="term" value="F:DNA binding"/>
    <property type="evidence" value="ECO:0007669"/>
    <property type="project" value="UniProtKB-KW"/>
</dbReference>